<comment type="caution">
    <text evidence="2">The sequence shown here is derived from an EMBL/GenBank/DDBJ whole genome shotgun (WGS) entry which is preliminary data.</text>
</comment>
<feature type="transmembrane region" description="Helical" evidence="1">
    <location>
        <begin position="77"/>
        <end position="95"/>
    </location>
</feature>
<dbReference type="Pfam" id="PF04304">
    <property type="entry name" value="DUF454"/>
    <property type="match status" value="1"/>
</dbReference>
<proteinExistence type="predicted"/>
<evidence type="ECO:0008006" key="3">
    <source>
        <dbReference type="Google" id="ProtNLM"/>
    </source>
</evidence>
<dbReference type="EMBL" id="AGDY01000009">
    <property type="protein sequence ID" value="EMB20670.1"/>
    <property type="molecule type" value="Genomic_DNA"/>
</dbReference>
<keyword evidence="1" id="KW-1133">Transmembrane helix</keyword>
<accession>A0A0F6MNN9</accession>
<dbReference type="PATRIC" id="fig|999434.4.peg.2218"/>
<name>A0A0F6MNN9_TREDN</name>
<evidence type="ECO:0000313" key="2">
    <source>
        <dbReference type="EMBL" id="EMB20670.1"/>
    </source>
</evidence>
<feature type="transmembrane region" description="Helical" evidence="1">
    <location>
        <begin position="6"/>
        <end position="28"/>
    </location>
</feature>
<feature type="transmembrane region" description="Helical" evidence="1">
    <location>
        <begin position="101"/>
        <end position="118"/>
    </location>
</feature>
<keyword evidence="1" id="KW-0812">Transmembrane</keyword>
<keyword evidence="1" id="KW-0472">Membrane</keyword>
<evidence type="ECO:0000256" key="1">
    <source>
        <dbReference type="SAM" id="Phobius"/>
    </source>
</evidence>
<dbReference type="Proteomes" id="UP000011701">
    <property type="component" value="Chromosome"/>
</dbReference>
<reference evidence="2" key="1">
    <citation type="submission" date="2012-01" db="EMBL/GenBank/DDBJ databases">
        <title>The Genome Sequence of Treponema denticola OTK.</title>
        <authorList>
            <consortium name="The Broad Institute Genome Sequencing Platform"/>
            <person name="Earl A."/>
            <person name="Ward D."/>
            <person name="Feldgarden M."/>
            <person name="Gevers D."/>
            <person name="Blanton J.M."/>
            <person name="Fenno C.J."/>
            <person name="Baranova O.V."/>
            <person name="Mathney J."/>
            <person name="Dewhirst F.E."/>
            <person name="Izard J."/>
            <person name="Young S.K."/>
            <person name="Zeng Q."/>
            <person name="Gargeya S."/>
            <person name="Fitzgerald M."/>
            <person name="Haas B."/>
            <person name="Abouelleil A."/>
            <person name="Alvarado L."/>
            <person name="Arachchi H.M."/>
            <person name="Berlin A."/>
            <person name="Chapman S.B."/>
            <person name="Gearin G."/>
            <person name="Goldberg J."/>
            <person name="Griggs A."/>
            <person name="Gujja S."/>
            <person name="Hansen M."/>
            <person name="Heiman D."/>
            <person name="Howarth C."/>
            <person name="Larimer J."/>
            <person name="Lui A."/>
            <person name="MacDonald P.J.P."/>
            <person name="McCowen C."/>
            <person name="Montmayeur A."/>
            <person name="Murphy C."/>
            <person name="Neiman D."/>
            <person name="Pearson M."/>
            <person name="Priest M."/>
            <person name="Roberts A."/>
            <person name="Saif S."/>
            <person name="Shea T."/>
            <person name="Sisk P."/>
            <person name="Stolte C."/>
            <person name="Sykes S."/>
            <person name="Wortman J."/>
            <person name="Nusbaum C."/>
            <person name="Birren B."/>
        </authorList>
    </citation>
    <scope>NUCLEOTIDE SEQUENCE [LARGE SCALE GENOMIC DNA]</scope>
    <source>
        <strain evidence="2">OTK</strain>
    </source>
</reference>
<dbReference type="PIRSF" id="PIRSF016789">
    <property type="entry name" value="DUF454"/>
    <property type="match status" value="1"/>
</dbReference>
<gene>
    <name evidence="2" type="ORF">HMPREF9723_02130</name>
</gene>
<organism evidence="2">
    <name type="scientific">Treponema denticola OTK</name>
    <dbReference type="NCBI Taxonomy" id="999434"/>
    <lineage>
        <taxon>Bacteria</taxon>
        <taxon>Pseudomonadati</taxon>
        <taxon>Spirochaetota</taxon>
        <taxon>Spirochaetia</taxon>
        <taxon>Spirochaetales</taxon>
        <taxon>Treponemataceae</taxon>
        <taxon>Treponema</taxon>
    </lineage>
</organism>
<protein>
    <recommendedName>
        <fullName evidence="3">DUF454 domain-containing protein</fullName>
    </recommendedName>
</protein>
<dbReference type="RefSeq" id="WP_002693153.1">
    <property type="nucleotide sequence ID" value="NZ_CM001797.1"/>
</dbReference>
<dbReference type="PANTHER" id="PTHR35813">
    <property type="entry name" value="INNER MEMBRANE PROTEIN YBAN"/>
    <property type="match status" value="1"/>
</dbReference>
<dbReference type="InterPro" id="IPR007401">
    <property type="entry name" value="DUF454"/>
</dbReference>
<dbReference type="GO" id="GO:0005886">
    <property type="term" value="C:plasma membrane"/>
    <property type="evidence" value="ECO:0007669"/>
    <property type="project" value="TreeGrafter"/>
</dbReference>
<dbReference type="PANTHER" id="PTHR35813:SF1">
    <property type="entry name" value="INNER MEMBRANE PROTEIN YBAN"/>
    <property type="match status" value="1"/>
</dbReference>
<dbReference type="HOGENOM" id="CLU_113299_3_0_12"/>
<dbReference type="AlphaFoldDB" id="A0A0F6MNN9"/>
<sequence>MKIINIFWIVLGFICLGLGIIGIIMPILPTTPFFLVTVVCFAKGSERLKQWFMSTSFHKKYIQSFYEKKGMTLKNKAIILSFASIMLAVAFYFSAKPYARILIACVFLVKYYVFIFKIRTLPDDEKSAIKADAGCVEQR</sequence>